<dbReference type="PANTHER" id="PTHR13395:SF6">
    <property type="entry name" value="SISTER CHROMATID COHESION PROTEIN DCC1"/>
    <property type="match status" value="1"/>
</dbReference>
<dbReference type="Pfam" id="PF09724">
    <property type="entry name" value="Dcc1"/>
    <property type="match status" value="1"/>
</dbReference>
<reference evidence="3 4" key="1">
    <citation type="journal article" date="2019" name="Nat. Plants">
        <title>Stout camphor tree genome fills gaps in understanding of flowering plant genome evolution.</title>
        <authorList>
            <person name="Chaw S.M."/>
            <person name="Liu Y.C."/>
            <person name="Wu Y.W."/>
            <person name="Wang H.Y."/>
            <person name="Lin C.I."/>
            <person name="Wu C.S."/>
            <person name="Ke H.M."/>
            <person name="Chang L.Y."/>
            <person name="Hsu C.Y."/>
            <person name="Yang H.T."/>
            <person name="Sudianto E."/>
            <person name="Hsu M.H."/>
            <person name="Wu K.P."/>
            <person name="Wang L.N."/>
            <person name="Leebens-Mack J.H."/>
            <person name="Tsai I.J."/>
        </authorList>
    </citation>
    <scope>NUCLEOTIDE SEQUENCE [LARGE SCALE GENOMIC DNA]</scope>
    <source>
        <strain evidence="4">cv. Chaw 1501</strain>
        <tissue evidence="3">Young leaves</tissue>
    </source>
</reference>
<keyword evidence="4" id="KW-1185">Reference proteome</keyword>
<name>A0A443PVD7_9MAGN</name>
<comment type="caution">
    <text evidence="3">The sequence shown here is derived from an EMBL/GenBank/DDBJ whole genome shotgun (WGS) entry which is preliminary data.</text>
</comment>
<dbReference type="GO" id="GO:0000785">
    <property type="term" value="C:chromatin"/>
    <property type="evidence" value="ECO:0007669"/>
    <property type="project" value="TreeGrafter"/>
</dbReference>
<dbReference type="GO" id="GO:0034088">
    <property type="term" value="P:maintenance of mitotic sister chromatid cohesion"/>
    <property type="evidence" value="ECO:0007669"/>
    <property type="project" value="TreeGrafter"/>
</dbReference>
<evidence type="ECO:0000313" key="3">
    <source>
        <dbReference type="EMBL" id="RWR94692.1"/>
    </source>
</evidence>
<dbReference type="AlphaFoldDB" id="A0A443PVD7"/>
<dbReference type="InterPro" id="IPR019128">
    <property type="entry name" value="Dcc1"/>
</dbReference>
<comment type="similarity">
    <text evidence="1">Belongs to the DCC1 family.</text>
</comment>
<dbReference type="GO" id="GO:0006260">
    <property type="term" value="P:DNA replication"/>
    <property type="evidence" value="ECO:0007669"/>
    <property type="project" value="UniProtKB-KW"/>
</dbReference>
<protein>
    <submittedName>
        <fullName evidence="3">Sister chromatid cohesion protein Dcc1</fullName>
    </submittedName>
</protein>
<sequence length="376" mass="42280">MDGNGGAEAVLNLPCNSSISVAYDPLFGSHEDLLLLEIEPILLPHFLNNRVTIRGQPNEEAVLCTPSTTFALKFVSNSNSLFLIPPTTTDRTDPVESAWVLKSAPGNMELVQVAPKLDKLKTLLSQKPYRAEEEEEEDDDEICVVVDRTGFYTWDDLVDRIQASDEELRGGLQAISAVEIDGYWRVVDEELVTGVLSMLVHDSVLFGWSLEALNEVDVVSSLEADGFSTKLAVHCLGMFGSKVEGVWSLDERRVCVHFARQVLKKGKKKMENFMEEWERSIPSGMCARLEMLEGEVLVDRIGVESWIRAFRVSSLPSAPAERFAALFRERQKWEWRDLEPYIRDLQVPGLSSEGLLIKYTRRTQPTADVEPVFSAR</sequence>
<evidence type="ECO:0000256" key="1">
    <source>
        <dbReference type="ARBA" id="ARBA00007017"/>
    </source>
</evidence>
<evidence type="ECO:0000256" key="2">
    <source>
        <dbReference type="ARBA" id="ARBA00022705"/>
    </source>
</evidence>
<keyword evidence="2" id="KW-0235">DNA replication</keyword>
<accession>A0A443PVD7</accession>
<organism evidence="3 4">
    <name type="scientific">Cinnamomum micranthum f. kanehirae</name>
    <dbReference type="NCBI Taxonomy" id="337451"/>
    <lineage>
        <taxon>Eukaryota</taxon>
        <taxon>Viridiplantae</taxon>
        <taxon>Streptophyta</taxon>
        <taxon>Embryophyta</taxon>
        <taxon>Tracheophyta</taxon>
        <taxon>Spermatophyta</taxon>
        <taxon>Magnoliopsida</taxon>
        <taxon>Magnoliidae</taxon>
        <taxon>Laurales</taxon>
        <taxon>Lauraceae</taxon>
        <taxon>Cinnamomum</taxon>
    </lineage>
</organism>
<gene>
    <name evidence="3" type="ORF">CKAN_02399900</name>
</gene>
<dbReference type="Proteomes" id="UP000283530">
    <property type="component" value="Unassembled WGS sequence"/>
</dbReference>
<dbReference type="GO" id="GO:0031390">
    <property type="term" value="C:Ctf18 RFC-like complex"/>
    <property type="evidence" value="ECO:0007669"/>
    <property type="project" value="InterPro"/>
</dbReference>
<dbReference type="OrthoDB" id="5199543at2759"/>
<evidence type="ECO:0000313" key="4">
    <source>
        <dbReference type="Proteomes" id="UP000283530"/>
    </source>
</evidence>
<dbReference type="GO" id="GO:0000775">
    <property type="term" value="C:chromosome, centromeric region"/>
    <property type="evidence" value="ECO:0007669"/>
    <property type="project" value="TreeGrafter"/>
</dbReference>
<dbReference type="PANTHER" id="PTHR13395">
    <property type="entry name" value="SISTER CHROMATID COHESION PROTEIN DCC1-RELATED"/>
    <property type="match status" value="1"/>
</dbReference>
<proteinExistence type="inferred from homology"/>
<dbReference type="EMBL" id="QPKB01000011">
    <property type="protein sequence ID" value="RWR94692.1"/>
    <property type="molecule type" value="Genomic_DNA"/>
</dbReference>
<dbReference type="STRING" id="337451.A0A443PVD7"/>